<dbReference type="CDD" id="cd14360">
    <property type="entry name" value="UBA_NAC_like_bac"/>
    <property type="match status" value="1"/>
</dbReference>
<keyword evidence="1" id="KW-1133">Transmembrane helix</keyword>
<evidence type="ECO:0000313" key="4">
    <source>
        <dbReference type="Proteomes" id="UP000051927"/>
    </source>
</evidence>
<organism evidence="3 4">
    <name type="scientific">Lancefieldella rimae</name>
    <dbReference type="NCBI Taxonomy" id="1383"/>
    <lineage>
        <taxon>Bacteria</taxon>
        <taxon>Bacillati</taxon>
        <taxon>Actinomycetota</taxon>
        <taxon>Coriobacteriia</taxon>
        <taxon>Coriobacteriales</taxon>
        <taxon>Atopobiaceae</taxon>
        <taxon>Lancefieldella</taxon>
    </lineage>
</organism>
<sequence>MRGNEGERRLQIAKEATIMEKLEKVELIREKCGVSYEDAKAALDACSDDTLDAIIWLEKQGKTAKQATNYTTEAQTQSGISSEMEAAQTAYQESSKKSDFSQHMDSLWDNCKKLLHKGIETKFIVMRYDEQFMSMPILVPIAGLFLWGATIWLLIIGLFFDLRYHIKGAHPVTVDVNEAMDTVANAAETIKHDVTKGK</sequence>
<dbReference type="Pfam" id="PF14242">
    <property type="entry name" value="DUF4342"/>
    <property type="match status" value="1"/>
</dbReference>
<name>A0ABR5Q2A7_9ACTN</name>
<feature type="transmembrane region" description="Helical" evidence="1">
    <location>
        <begin position="137"/>
        <end position="160"/>
    </location>
</feature>
<comment type="caution">
    <text evidence="3">The sequence shown here is derived from an EMBL/GenBank/DDBJ whole genome shotgun (WGS) entry which is preliminary data.</text>
</comment>
<proteinExistence type="predicted"/>
<keyword evidence="4" id="KW-1185">Reference proteome</keyword>
<evidence type="ECO:0000313" key="3">
    <source>
        <dbReference type="EMBL" id="KRO02505.1"/>
    </source>
</evidence>
<accession>A0ABR5Q2A7</accession>
<gene>
    <name evidence="3" type="ORF">IV60_GL000952</name>
</gene>
<dbReference type="InterPro" id="IPR009060">
    <property type="entry name" value="UBA-like_sf"/>
</dbReference>
<keyword evidence="1" id="KW-0472">Membrane</keyword>
<dbReference type="SUPFAM" id="SSF46934">
    <property type="entry name" value="UBA-like"/>
    <property type="match status" value="1"/>
</dbReference>
<feature type="domain" description="DUF4342" evidence="2">
    <location>
        <begin position="95"/>
        <end position="159"/>
    </location>
</feature>
<dbReference type="Proteomes" id="UP000051927">
    <property type="component" value="Unassembled WGS sequence"/>
</dbReference>
<dbReference type="EMBL" id="JQCP01000002">
    <property type="protein sequence ID" value="KRO02505.1"/>
    <property type="molecule type" value="Genomic_DNA"/>
</dbReference>
<keyword evidence="1" id="KW-0812">Transmembrane</keyword>
<evidence type="ECO:0000259" key="2">
    <source>
        <dbReference type="Pfam" id="PF14242"/>
    </source>
</evidence>
<reference evidence="3 4" key="1">
    <citation type="journal article" date="2015" name="Genome Announc.">
        <title>Expanding the biotechnology potential of lactobacilli through comparative genomics of 213 strains and associated genera.</title>
        <authorList>
            <person name="Sun Z."/>
            <person name="Harris H.M."/>
            <person name="McCann A."/>
            <person name="Guo C."/>
            <person name="Argimon S."/>
            <person name="Zhang W."/>
            <person name="Yang X."/>
            <person name="Jeffery I.B."/>
            <person name="Cooney J.C."/>
            <person name="Kagawa T.F."/>
            <person name="Liu W."/>
            <person name="Song Y."/>
            <person name="Salvetti E."/>
            <person name="Wrobel A."/>
            <person name="Rasinkangas P."/>
            <person name="Parkhill J."/>
            <person name="Rea M.C."/>
            <person name="O'Sullivan O."/>
            <person name="Ritari J."/>
            <person name="Douillard F.P."/>
            <person name="Paul Ross R."/>
            <person name="Yang R."/>
            <person name="Briner A.E."/>
            <person name="Felis G.E."/>
            <person name="de Vos W.M."/>
            <person name="Barrangou R."/>
            <person name="Klaenhammer T.R."/>
            <person name="Caufield P.W."/>
            <person name="Cui Y."/>
            <person name="Zhang H."/>
            <person name="O'Toole P.W."/>
        </authorList>
    </citation>
    <scope>NUCLEOTIDE SEQUENCE [LARGE SCALE GENOMIC DNA]</scope>
    <source>
        <strain evidence="3 4">DSM 7090</strain>
    </source>
</reference>
<dbReference type="InterPro" id="IPR025642">
    <property type="entry name" value="DUF4342"/>
</dbReference>
<evidence type="ECO:0000256" key="1">
    <source>
        <dbReference type="SAM" id="Phobius"/>
    </source>
</evidence>
<protein>
    <recommendedName>
        <fullName evidence="2">DUF4342 domain-containing protein</fullName>
    </recommendedName>
</protein>
<dbReference type="Gene3D" id="1.10.8.10">
    <property type="entry name" value="DNA helicase RuvA subunit, C-terminal domain"/>
    <property type="match status" value="1"/>
</dbReference>